<dbReference type="AlphaFoldDB" id="A0A955L137"/>
<reference evidence="2" key="1">
    <citation type="submission" date="2020-04" db="EMBL/GenBank/DDBJ databases">
        <authorList>
            <person name="Zhang T."/>
        </authorList>
    </citation>
    <scope>NUCLEOTIDE SEQUENCE</scope>
    <source>
        <strain evidence="2">HKST-UBA15</strain>
    </source>
</reference>
<dbReference type="EMBL" id="JAGQLL010000035">
    <property type="protein sequence ID" value="MCA9380176.1"/>
    <property type="molecule type" value="Genomic_DNA"/>
</dbReference>
<evidence type="ECO:0000313" key="2">
    <source>
        <dbReference type="EMBL" id="MCA9380176.1"/>
    </source>
</evidence>
<dbReference type="InterPro" id="IPR035931">
    <property type="entry name" value="YlxR-like_sf"/>
</dbReference>
<organism evidence="2 3">
    <name type="scientific">Candidatus Dojkabacteria bacterium</name>
    <dbReference type="NCBI Taxonomy" id="2099670"/>
    <lineage>
        <taxon>Bacteria</taxon>
        <taxon>Candidatus Dojkabacteria</taxon>
    </lineage>
</organism>
<comment type="caution">
    <text evidence="2">The sequence shown here is derived from an EMBL/GenBank/DDBJ whole genome shotgun (WGS) entry which is preliminary data.</text>
</comment>
<name>A0A955L137_9BACT</name>
<protein>
    <submittedName>
        <fullName evidence="2">DUF448 domain-containing protein</fullName>
    </submittedName>
</protein>
<evidence type="ECO:0000259" key="1">
    <source>
        <dbReference type="Pfam" id="PF04296"/>
    </source>
</evidence>
<dbReference type="Pfam" id="PF04296">
    <property type="entry name" value="YlxR"/>
    <property type="match status" value="1"/>
</dbReference>
<feature type="domain" description="YlxR" evidence="1">
    <location>
        <begin position="16"/>
        <end position="48"/>
    </location>
</feature>
<dbReference type="Gene3D" id="3.30.1230.10">
    <property type="entry name" value="YlxR-like"/>
    <property type="match status" value="1"/>
</dbReference>
<evidence type="ECO:0000313" key="3">
    <source>
        <dbReference type="Proteomes" id="UP000745577"/>
    </source>
</evidence>
<reference evidence="2" key="2">
    <citation type="journal article" date="2021" name="Microbiome">
        <title>Successional dynamics and alternative stable states in a saline activated sludge microbial community over 9 years.</title>
        <authorList>
            <person name="Wang Y."/>
            <person name="Ye J."/>
            <person name="Ju F."/>
            <person name="Liu L."/>
            <person name="Boyd J.A."/>
            <person name="Deng Y."/>
            <person name="Parks D.H."/>
            <person name="Jiang X."/>
            <person name="Yin X."/>
            <person name="Woodcroft B.J."/>
            <person name="Tyson G.W."/>
            <person name="Hugenholtz P."/>
            <person name="Polz M.F."/>
            <person name="Zhang T."/>
        </authorList>
    </citation>
    <scope>NUCLEOTIDE SEQUENCE</scope>
    <source>
        <strain evidence="2">HKST-UBA15</strain>
    </source>
</reference>
<proteinExistence type="predicted"/>
<gene>
    <name evidence="2" type="ORF">KC675_03280</name>
</gene>
<feature type="non-terminal residue" evidence="2">
    <location>
        <position position="49"/>
    </location>
</feature>
<sequence length="49" mass="5571">MTKKTKKLKEKHVPMRTCIATGIKLPKNELLRLVKTPEGVVKVDLKSKL</sequence>
<dbReference type="Proteomes" id="UP000745577">
    <property type="component" value="Unassembled WGS sequence"/>
</dbReference>
<accession>A0A955L137</accession>
<dbReference type="InterPro" id="IPR007393">
    <property type="entry name" value="YlxR_dom"/>
</dbReference>
<dbReference type="SUPFAM" id="SSF64376">
    <property type="entry name" value="YlxR-like"/>
    <property type="match status" value="1"/>
</dbReference>